<dbReference type="Proteomes" id="UP000295008">
    <property type="component" value="Unassembled WGS sequence"/>
</dbReference>
<dbReference type="InterPro" id="IPR001497">
    <property type="entry name" value="MethylDNA_cys_MeTrfase_AS"/>
</dbReference>
<evidence type="ECO:0000313" key="12">
    <source>
        <dbReference type="EMBL" id="TCL71589.1"/>
    </source>
</evidence>
<dbReference type="SUPFAM" id="SSF53155">
    <property type="entry name" value="Methylated DNA-protein cysteine methyltransferase domain"/>
    <property type="match status" value="1"/>
</dbReference>
<sequence>MKLVYDRYETPFGPIHVILDSKGVREVVMTPAKWEQCLGDPALTHDPPACREAVSQLDEYFSGKRRRFSLPLSLTGTSFQQNVWRELQEIPFGETRSYQAIARAIAAPGSCRAVGQANRRNPLPIFVPCHRVIGKDGSLTGYIGTGYLDIKSYLLRMEQAYLKAM</sequence>
<dbReference type="InterPro" id="IPR014048">
    <property type="entry name" value="MethylDNA_cys_MeTrfase_DNA-bd"/>
</dbReference>
<comment type="subcellular location">
    <subcellularLocation>
        <location evidence="9">Cytoplasm</location>
    </subcellularLocation>
</comment>
<keyword evidence="7 9" id="KW-0234">DNA repair</keyword>
<gene>
    <name evidence="12" type="ORF">EDC14_100751</name>
</gene>
<dbReference type="PANTHER" id="PTHR10815">
    <property type="entry name" value="METHYLATED-DNA--PROTEIN-CYSTEINE METHYLTRANSFERASE"/>
    <property type="match status" value="1"/>
</dbReference>
<evidence type="ECO:0000256" key="6">
    <source>
        <dbReference type="ARBA" id="ARBA00022763"/>
    </source>
</evidence>
<evidence type="ECO:0000256" key="4">
    <source>
        <dbReference type="ARBA" id="ARBA00022603"/>
    </source>
</evidence>
<dbReference type="GO" id="GO:0005737">
    <property type="term" value="C:cytoplasm"/>
    <property type="evidence" value="ECO:0007669"/>
    <property type="project" value="UniProtKB-SubCell"/>
</dbReference>
<dbReference type="HAMAP" id="MF_00772">
    <property type="entry name" value="OGT"/>
    <property type="match status" value="1"/>
</dbReference>
<dbReference type="SUPFAM" id="SSF46767">
    <property type="entry name" value="Methylated DNA-protein cysteine methyltransferase, C-terminal domain"/>
    <property type="match status" value="1"/>
</dbReference>
<dbReference type="Gene3D" id="1.10.10.10">
    <property type="entry name" value="Winged helix-like DNA-binding domain superfamily/Winged helix DNA-binding domain"/>
    <property type="match status" value="1"/>
</dbReference>
<proteinExistence type="inferred from homology"/>
<dbReference type="Gene3D" id="3.30.160.70">
    <property type="entry name" value="Methylated DNA-protein cysteine methyltransferase domain"/>
    <property type="match status" value="1"/>
</dbReference>
<dbReference type="EMBL" id="SLUN01000007">
    <property type="protein sequence ID" value="TCL71589.1"/>
    <property type="molecule type" value="Genomic_DNA"/>
</dbReference>
<comment type="similarity">
    <text evidence="2 9">Belongs to the MGMT family.</text>
</comment>
<dbReference type="GO" id="GO:0003908">
    <property type="term" value="F:methylated-DNA-[protein]-cysteine S-methyltransferase activity"/>
    <property type="evidence" value="ECO:0007669"/>
    <property type="project" value="UniProtKB-UniRule"/>
</dbReference>
<comment type="catalytic activity">
    <reaction evidence="8 9">
        <text>a 6-O-methyl-2'-deoxyguanosine in DNA + L-cysteinyl-[protein] = S-methyl-L-cysteinyl-[protein] + a 2'-deoxyguanosine in DNA</text>
        <dbReference type="Rhea" id="RHEA:24000"/>
        <dbReference type="Rhea" id="RHEA-COMP:10131"/>
        <dbReference type="Rhea" id="RHEA-COMP:10132"/>
        <dbReference type="Rhea" id="RHEA-COMP:11367"/>
        <dbReference type="Rhea" id="RHEA-COMP:11368"/>
        <dbReference type="ChEBI" id="CHEBI:29950"/>
        <dbReference type="ChEBI" id="CHEBI:82612"/>
        <dbReference type="ChEBI" id="CHEBI:85445"/>
        <dbReference type="ChEBI" id="CHEBI:85448"/>
        <dbReference type="EC" id="2.1.1.63"/>
    </reaction>
</comment>
<keyword evidence="6 9" id="KW-0227">DNA damage</keyword>
<keyword evidence="3 9" id="KW-0963">Cytoplasm</keyword>
<accession>A0A4R1RYD8</accession>
<evidence type="ECO:0000256" key="1">
    <source>
        <dbReference type="ARBA" id="ARBA00001286"/>
    </source>
</evidence>
<comment type="catalytic activity">
    <reaction evidence="1 9">
        <text>a 4-O-methyl-thymidine in DNA + L-cysteinyl-[protein] = a thymidine in DNA + S-methyl-L-cysteinyl-[protein]</text>
        <dbReference type="Rhea" id="RHEA:53428"/>
        <dbReference type="Rhea" id="RHEA-COMP:10131"/>
        <dbReference type="Rhea" id="RHEA-COMP:10132"/>
        <dbReference type="Rhea" id="RHEA-COMP:13555"/>
        <dbReference type="Rhea" id="RHEA-COMP:13556"/>
        <dbReference type="ChEBI" id="CHEBI:29950"/>
        <dbReference type="ChEBI" id="CHEBI:82612"/>
        <dbReference type="ChEBI" id="CHEBI:137386"/>
        <dbReference type="ChEBI" id="CHEBI:137387"/>
        <dbReference type="EC" id="2.1.1.63"/>
    </reaction>
</comment>
<dbReference type="NCBIfam" id="TIGR00589">
    <property type="entry name" value="ogt"/>
    <property type="match status" value="1"/>
</dbReference>
<keyword evidence="13" id="KW-1185">Reference proteome</keyword>
<comment type="function">
    <text evidence="9">Involved in the cellular defense against the biological effects of O6-methylguanine (O6-MeG) and O4-methylthymine (O4-MeT) in DNA. Repairs the methylated nucleobase in DNA by stoichiometrically transferring the methyl group to a cysteine residue in the enzyme. This is a suicide reaction: the enzyme is irreversibly inactivated.</text>
</comment>
<evidence type="ECO:0000256" key="8">
    <source>
        <dbReference type="ARBA" id="ARBA00049348"/>
    </source>
</evidence>
<evidence type="ECO:0000259" key="10">
    <source>
        <dbReference type="Pfam" id="PF01035"/>
    </source>
</evidence>
<keyword evidence="4 9" id="KW-0489">Methyltransferase</keyword>
<keyword evidence="5 9" id="KW-0808">Transferase</keyword>
<evidence type="ECO:0000256" key="9">
    <source>
        <dbReference type="HAMAP-Rule" id="MF_00772"/>
    </source>
</evidence>
<feature type="active site" description="Nucleophile; methyl group acceptor" evidence="9">
    <location>
        <position position="129"/>
    </location>
</feature>
<evidence type="ECO:0000313" key="13">
    <source>
        <dbReference type="Proteomes" id="UP000295008"/>
    </source>
</evidence>
<dbReference type="FunFam" id="1.10.10.10:FF:000214">
    <property type="entry name" value="Methylated-DNA--protein-cysteine methyltransferase"/>
    <property type="match status" value="1"/>
</dbReference>
<dbReference type="PROSITE" id="PS00374">
    <property type="entry name" value="MGMT"/>
    <property type="match status" value="1"/>
</dbReference>
<comment type="miscellaneous">
    <text evidence="9">This enzyme catalyzes only one turnover and therefore is not strictly catalytic. According to one definition, an enzyme is a biocatalyst that acts repeatedly and over many reaction cycles.</text>
</comment>
<protein>
    <recommendedName>
        <fullName evidence="9">Methylated-DNA--protein-cysteine methyltransferase</fullName>
        <ecNumber evidence="9">2.1.1.63</ecNumber>
    </recommendedName>
    <alternativeName>
        <fullName evidence="9">6-O-methylguanine-DNA methyltransferase</fullName>
        <shortName evidence="9">MGMT</shortName>
    </alternativeName>
    <alternativeName>
        <fullName evidence="9">O-6-methylguanine-DNA-alkyltransferase</fullName>
    </alternativeName>
</protein>
<dbReference type="InterPro" id="IPR008332">
    <property type="entry name" value="MethylG_MeTrfase_N"/>
</dbReference>
<dbReference type="InterPro" id="IPR036388">
    <property type="entry name" value="WH-like_DNA-bd_sf"/>
</dbReference>
<comment type="caution">
    <text evidence="12">The sequence shown here is derived from an EMBL/GenBank/DDBJ whole genome shotgun (WGS) entry which is preliminary data.</text>
</comment>
<dbReference type="GO" id="GO:0006307">
    <property type="term" value="P:DNA alkylation repair"/>
    <property type="evidence" value="ECO:0007669"/>
    <property type="project" value="UniProtKB-UniRule"/>
</dbReference>
<dbReference type="GO" id="GO:0032259">
    <property type="term" value="P:methylation"/>
    <property type="evidence" value="ECO:0007669"/>
    <property type="project" value="UniProtKB-KW"/>
</dbReference>
<evidence type="ECO:0000256" key="5">
    <source>
        <dbReference type="ARBA" id="ARBA00022679"/>
    </source>
</evidence>
<dbReference type="OrthoDB" id="9802228at2"/>
<organism evidence="12 13">
    <name type="scientific">Hydrogenispora ethanolica</name>
    <dbReference type="NCBI Taxonomy" id="1082276"/>
    <lineage>
        <taxon>Bacteria</taxon>
        <taxon>Bacillati</taxon>
        <taxon>Bacillota</taxon>
        <taxon>Hydrogenispora</taxon>
    </lineage>
</organism>
<dbReference type="CDD" id="cd06445">
    <property type="entry name" value="ATase"/>
    <property type="match status" value="1"/>
</dbReference>
<reference evidence="12 13" key="1">
    <citation type="submission" date="2019-03" db="EMBL/GenBank/DDBJ databases">
        <title>Genomic Encyclopedia of Type Strains, Phase IV (KMG-IV): sequencing the most valuable type-strain genomes for metagenomic binning, comparative biology and taxonomic classification.</title>
        <authorList>
            <person name="Goeker M."/>
        </authorList>
    </citation>
    <scope>NUCLEOTIDE SEQUENCE [LARGE SCALE GENOMIC DNA]</scope>
    <source>
        <strain evidence="12 13">LX-B</strain>
    </source>
</reference>
<feature type="domain" description="Methylated-DNA-[protein]-cysteine S-methyltransferase DNA binding" evidence="10">
    <location>
        <begin position="78"/>
        <end position="159"/>
    </location>
</feature>
<evidence type="ECO:0000256" key="7">
    <source>
        <dbReference type="ARBA" id="ARBA00023204"/>
    </source>
</evidence>
<dbReference type="Pfam" id="PF02870">
    <property type="entry name" value="Methyltransf_1N"/>
    <property type="match status" value="1"/>
</dbReference>
<dbReference type="InterPro" id="IPR023546">
    <property type="entry name" value="MGMT"/>
</dbReference>
<dbReference type="InterPro" id="IPR036631">
    <property type="entry name" value="MGMT_N_sf"/>
</dbReference>
<dbReference type="PANTHER" id="PTHR10815:SF5">
    <property type="entry name" value="METHYLATED-DNA--PROTEIN-CYSTEINE METHYLTRANSFERASE"/>
    <property type="match status" value="1"/>
</dbReference>
<evidence type="ECO:0000259" key="11">
    <source>
        <dbReference type="Pfam" id="PF02870"/>
    </source>
</evidence>
<name>A0A4R1RYD8_HYDET</name>
<dbReference type="EC" id="2.1.1.63" evidence="9"/>
<dbReference type="InterPro" id="IPR036217">
    <property type="entry name" value="MethylDNA_cys_MeTrfase_DNAb"/>
</dbReference>
<dbReference type="Pfam" id="PF01035">
    <property type="entry name" value="DNA_binding_1"/>
    <property type="match status" value="1"/>
</dbReference>
<feature type="domain" description="Methylguanine DNA methyltransferase ribonuclease-like" evidence="11">
    <location>
        <begin position="3"/>
        <end position="74"/>
    </location>
</feature>
<evidence type="ECO:0000256" key="2">
    <source>
        <dbReference type="ARBA" id="ARBA00008711"/>
    </source>
</evidence>
<dbReference type="AlphaFoldDB" id="A0A4R1RYD8"/>
<evidence type="ECO:0000256" key="3">
    <source>
        <dbReference type="ARBA" id="ARBA00022490"/>
    </source>
</evidence>
<dbReference type="RefSeq" id="WP_132013735.1">
    <property type="nucleotide sequence ID" value="NZ_SLUN01000007.1"/>
</dbReference>